<feature type="non-terminal residue" evidence="1">
    <location>
        <position position="1"/>
    </location>
</feature>
<proteinExistence type="predicted"/>
<accession>A0A2G9Q846</accession>
<dbReference type="Proteomes" id="UP000228934">
    <property type="component" value="Unassembled WGS sequence"/>
</dbReference>
<organism evidence="1 2">
    <name type="scientific">Aquarana catesbeiana</name>
    <name type="common">American bullfrog</name>
    <name type="synonym">Rana catesbeiana</name>
    <dbReference type="NCBI Taxonomy" id="8400"/>
    <lineage>
        <taxon>Eukaryota</taxon>
        <taxon>Metazoa</taxon>
        <taxon>Chordata</taxon>
        <taxon>Craniata</taxon>
        <taxon>Vertebrata</taxon>
        <taxon>Euteleostomi</taxon>
        <taxon>Amphibia</taxon>
        <taxon>Batrachia</taxon>
        <taxon>Anura</taxon>
        <taxon>Neobatrachia</taxon>
        <taxon>Ranoidea</taxon>
        <taxon>Ranidae</taxon>
        <taxon>Aquarana</taxon>
    </lineage>
</organism>
<keyword evidence="2" id="KW-1185">Reference proteome</keyword>
<name>A0A2G9Q846_AQUCT</name>
<reference evidence="2" key="1">
    <citation type="journal article" date="2017" name="Nat. Commun.">
        <title>The North American bullfrog draft genome provides insight into hormonal regulation of long noncoding RNA.</title>
        <authorList>
            <person name="Hammond S.A."/>
            <person name="Warren R.L."/>
            <person name="Vandervalk B.P."/>
            <person name="Kucuk E."/>
            <person name="Khan H."/>
            <person name="Gibb E.A."/>
            <person name="Pandoh P."/>
            <person name="Kirk H."/>
            <person name="Zhao Y."/>
            <person name="Jones M."/>
            <person name="Mungall A.J."/>
            <person name="Coope R."/>
            <person name="Pleasance S."/>
            <person name="Moore R.A."/>
            <person name="Holt R.A."/>
            <person name="Round J.M."/>
            <person name="Ohora S."/>
            <person name="Walle B.V."/>
            <person name="Veldhoen N."/>
            <person name="Helbing C.C."/>
            <person name="Birol I."/>
        </authorList>
    </citation>
    <scope>NUCLEOTIDE SEQUENCE [LARGE SCALE GENOMIC DNA]</scope>
</reference>
<protein>
    <submittedName>
        <fullName evidence="1">Uncharacterized protein</fullName>
    </submittedName>
</protein>
<evidence type="ECO:0000313" key="1">
    <source>
        <dbReference type="EMBL" id="PIO11772.1"/>
    </source>
</evidence>
<dbReference type="AlphaFoldDB" id="A0A2G9Q846"/>
<evidence type="ECO:0000313" key="2">
    <source>
        <dbReference type="Proteomes" id="UP000228934"/>
    </source>
</evidence>
<dbReference type="EMBL" id="KZ060818">
    <property type="protein sequence ID" value="PIO11772.1"/>
    <property type="molecule type" value="Genomic_DNA"/>
</dbReference>
<sequence>DQKKNTSICLQVAIGATVQGTQYTNCKYFKLPACSINRIRRRTTALVFRVHNTLTINTSTCLPVVLIGSEEEHQHLSSGSYRCKCAGYTAH</sequence>
<gene>
    <name evidence="1" type="ORF">AB205_0192550</name>
</gene>